<dbReference type="InParanoid" id="A0A0Q3GUK4"/>
<dbReference type="PROSITE" id="PS00138">
    <property type="entry name" value="SUBTILASE_SER"/>
    <property type="match status" value="1"/>
</dbReference>
<dbReference type="GO" id="GO:0006508">
    <property type="term" value="P:proteolysis"/>
    <property type="evidence" value="ECO:0007669"/>
    <property type="project" value="UniProtKB-KW"/>
</dbReference>
<dbReference type="EnsemblPlants" id="KQK14567">
    <property type="protein sequence ID" value="KQK14567"/>
    <property type="gene ID" value="BRADI_1g17330v3"/>
</dbReference>
<dbReference type="Gene3D" id="3.40.50.200">
    <property type="entry name" value="Peptidase S8/S53 domain"/>
    <property type="match status" value="2"/>
</dbReference>
<dbReference type="EMBL" id="CM000880">
    <property type="protein sequence ID" value="KQK14567.2"/>
    <property type="molecule type" value="Genomic_DNA"/>
</dbReference>
<comment type="subcellular location">
    <subcellularLocation>
        <location evidence="1">Secreted</location>
    </subcellularLocation>
</comment>
<feature type="signal peptide" evidence="11">
    <location>
        <begin position="1"/>
        <end position="20"/>
    </location>
</feature>
<dbReference type="Gene3D" id="2.60.40.2310">
    <property type="match status" value="1"/>
</dbReference>
<dbReference type="InterPro" id="IPR023828">
    <property type="entry name" value="Peptidase_S8_Ser-AS"/>
</dbReference>
<dbReference type="InterPro" id="IPR010259">
    <property type="entry name" value="S8pro/Inhibitor_I9"/>
</dbReference>
<dbReference type="AlphaFoldDB" id="A0A0Q3GUK4"/>
<evidence type="ECO:0000256" key="10">
    <source>
        <dbReference type="RuleBase" id="RU003355"/>
    </source>
</evidence>
<evidence type="ECO:0008006" key="18">
    <source>
        <dbReference type="Google" id="ProtNLM"/>
    </source>
</evidence>
<feature type="active site" description="Charge relay system" evidence="8 9">
    <location>
        <position position="207"/>
    </location>
</feature>
<evidence type="ECO:0000256" key="8">
    <source>
        <dbReference type="PIRSR" id="PIRSR615500-1"/>
    </source>
</evidence>
<reference evidence="15" key="2">
    <citation type="submission" date="2017-06" db="EMBL/GenBank/DDBJ databases">
        <title>WGS assembly of Brachypodium distachyon.</title>
        <authorList>
            <consortium name="The International Brachypodium Initiative"/>
            <person name="Lucas S."/>
            <person name="Harmon-Smith M."/>
            <person name="Lail K."/>
            <person name="Tice H."/>
            <person name="Grimwood J."/>
            <person name="Bruce D."/>
            <person name="Barry K."/>
            <person name="Shu S."/>
            <person name="Lindquist E."/>
            <person name="Wang M."/>
            <person name="Pitluck S."/>
            <person name="Vogel J.P."/>
            <person name="Garvin D.F."/>
            <person name="Mockler T.C."/>
            <person name="Schmutz J."/>
            <person name="Rokhsar D."/>
            <person name="Bevan M.W."/>
        </authorList>
    </citation>
    <scope>NUCLEOTIDE SEQUENCE</scope>
    <source>
        <strain evidence="15">Bd21</strain>
    </source>
</reference>
<evidence type="ECO:0000259" key="14">
    <source>
        <dbReference type="Pfam" id="PF17766"/>
    </source>
</evidence>
<dbReference type="GO" id="GO:0004252">
    <property type="term" value="F:serine-type endopeptidase activity"/>
    <property type="evidence" value="ECO:0000318"/>
    <property type="project" value="GO_Central"/>
</dbReference>
<dbReference type="Gene3D" id="3.30.70.80">
    <property type="entry name" value="Peptidase S8 propeptide/proteinase inhibitor I9"/>
    <property type="match status" value="1"/>
</dbReference>
<dbReference type="InterPro" id="IPR023827">
    <property type="entry name" value="Peptidase_S8_Asp-AS"/>
</dbReference>
<feature type="domain" description="Subtilisin-like protease fibronectin type-III" evidence="14">
    <location>
        <begin position="613"/>
        <end position="694"/>
    </location>
</feature>
<dbReference type="PROSITE" id="PS00136">
    <property type="entry name" value="SUBTILASE_ASP"/>
    <property type="match status" value="1"/>
</dbReference>
<sequence length="705" mass="74601">MVSLTNLFLPLLLLSTLTVAVNPTRATELVHQDVTGTSGYLTYIVLVEPPPTKVTEDERHRWYESFLPSSRVGESGEPRLIHSYTEVFDGFAARLTNAELSAVAKKPGFVRAFPDRKRQLMTTHTPKFLGLRNGTGFWSEARYGKGVIIGLLDTGIHATHPSFDDHGIPPAPKRWKGSCKGSAARCNNKIVGARSFIGGDSEDSLGHGTHTSSTAAGNFVSNASSNGLGAGTAARIAPGAHISMYKVCNEKSYKESAIVAGLDMAIKDGVDVLSLSIGPLNASRFDKDIVAIGAFSAVSKGIIVVCAGGNEGPAMSSITNDAPWLLTVAASTVDRSFSADVHLNNTNKISGEALNQVAKLSSKSYPLHYDKMQRNCEYDGLDGLTGKMLVCEATESMPQLYHITDKGVAGVVLINNVTDGYTLMLLDYGPGVVRVMTADGVAVLNHMMSASNPTATFTSKCCQSWRAQASLAPGLNILAAWPPRTRDASPVFHITSGTSMATPHVSGVAALIKGIHPDWSPAAIKSAILTTSDALDNILGPIVDEQHGKASAYATGASHVNPARAADPGLVYDLGITDYAGYICALLGDNALSVIVRNSSMACKNLPKVSESELNYPTITVTLTSTPFTVHRTVTNVGPAKSTYTAKVEATRSLTVRVSPETLVFSKPGEKKTFTVSGSLSWVSGKHVVRSRIVAVAKLGKSPSS</sequence>
<feature type="active site" description="Charge relay system" evidence="8 9">
    <location>
        <position position="499"/>
    </location>
</feature>
<evidence type="ECO:0000256" key="9">
    <source>
        <dbReference type="PROSITE-ProRule" id="PRU01240"/>
    </source>
</evidence>
<dbReference type="InterPro" id="IPR041469">
    <property type="entry name" value="Subtilisin-like_FN3"/>
</dbReference>
<evidence type="ECO:0000256" key="1">
    <source>
        <dbReference type="ARBA" id="ARBA00004613"/>
    </source>
</evidence>
<dbReference type="Gene3D" id="3.50.30.30">
    <property type="match status" value="1"/>
</dbReference>
<evidence type="ECO:0000256" key="2">
    <source>
        <dbReference type="ARBA" id="ARBA00011073"/>
    </source>
</evidence>
<dbReference type="InterPro" id="IPR015500">
    <property type="entry name" value="Peptidase_S8_subtilisin-rel"/>
</dbReference>
<dbReference type="Pfam" id="PF05922">
    <property type="entry name" value="Inhibitor_I9"/>
    <property type="match status" value="1"/>
</dbReference>
<evidence type="ECO:0000259" key="13">
    <source>
        <dbReference type="Pfam" id="PF05922"/>
    </source>
</evidence>
<keyword evidence="4 11" id="KW-0732">Signal</keyword>
<protein>
    <recommendedName>
        <fullName evidence="18">Subtilisin-like protease</fullName>
    </recommendedName>
</protein>
<dbReference type="PANTHER" id="PTHR10795">
    <property type="entry name" value="PROPROTEIN CONVERTASE SUBTILISIN/KEXIN"/>
    <property type="match status" value="1"/>
</dbReference>
<organism evidence="15">
    <name type="scientific">Brachypodium distachyon</name>
    <name type="common">Purple false brome</name>
    <name type="synonym">Trachynia distachya</name>
    <dbReference type="NCBI Taxonomy" id="15368"/>
    <lineage>
        <taxon>Eukaryota</taxon>
        <taxon>Viridiplantae</taxon>
        <taxon>Streptophyta</taxon>
        <taxon>Embryophyta</taxon>
        <taxon>Tracheophyta</taxon>
        <taxon>Spermatophyta</taxon>
        <taxon>Magnoliopsida</taxon>
        <taxon>Liliopsida</taxon>
        <taxon>Poales</taxon>
        <taxon>Poaceae</taxon>
        <taxon>BOP clade</taxon>
        <taxon>Pooideae</taxon>
        <taxon>Stipodae</taxon>
        <taxon>Brachypodieae</taxon>
        <taxon>Brachypodium</taxon>
    </lineage>
</organism>
<evidence type="ECO:0000256" key="4">
    <source>
        <dbReference type="ARBA" id="ARBA00022729"/>
    </source>
</evidence>
<feature type="active site" description="Charge relay system" evidence="8 9">
    <location>
        <position position="153"/>
    </location>
</feature>
<proteinExistence type="inferred from homology"/>
<accession>A0A0Q3GUK4</accession>
<evidence type="ECO:0000256" key="6">
    <source>
        <dbReference type="ARBA" id="ARBA00022825"/>
    </source>
</evidence>
<keyword evidence="6 9" id="KW-0720">Serine protease</keyword>
<dbReference type="Gramene" id="KQK14567">
    <property type="protein sequence ID" value="KQK14567"/>
    <property type="gene ID" value="BRADI_1g17330v3"/>
</dbReference>
<evidence type="ECO:0000256" key="5">
    <source>
        <dbReference type="ARBA" id="ARBA00022801"/>
    </source>
</evidence>
<dbReference type="InterPro" id="IPR045051">
    <property type="entry name" value="SBT"/>
</dbReference>
<reference evidence="15 16" key="1">
    <citation type="journal article" date="2010" name="Nature">
        <title>Genome sequencing and analysis of the model grass Brachypodium distachyon.</title>
        <authorList>
            <consortium name="International Brachypodium Initiative"/>
        </authorList>
    </citation>
    <scope>NUCLEOTIDE SEQUENCE [LARGE SCALE GENOMIC DNA]</scope>
    <source>
        <strain evidence="15 16">Bd21</strain>
    </source>
</reference>
<dbReference type="InterPro" id="IPR036852">
    <property type="entry name" value="Peptidase_S8/S53_dom_sf"/>
</dbReference>
<keyword evidence="17" id="KW-1185">Reference proteome</keyword>
<evidence type="ECO:0000256" key="7">
    <source>
        <dbReference type="ARBA" id="ARBA00023180"/>
    </source>
</evidence>
<reference evidence="16" key="3">
    <citation type="submission" date="2018-08" db="UniProtKB">
        <authorList>
            <consortium name="EnsemblPlants"/>
        </authorList>
    </citation>
    <scope>IDENTIFICATION</scope>
    <source>
        <strain evidence="16">cv. Bd21</strain>
    </source>
</reference>
<feature type="domain" description="Peptidase S8/S53" evidence="12">
    <location>
        <begin position="144"/>
        <end position="535"/>
    </location>
</feature>
<dbReference type="OrthoDB" id="640735at2759"/>
<keyword evidence="5 9" id="KW-0378">Hydrolase</keyword>
<comment type="similarity">
    <text evidence="2 9 10">Belongs to the peptidase S8 family.</text>
</comment>
<evidence type="ECO:0000313" key="15">
    <source>
        <dbReference type="EMBL" id="KQK14567.2"/>
    </source>
</evidence>
<dbReference type="Proteomes" id="UP000008810">
    <property type="component" value="Chromosome 1"/>
</dbReference>
<dbReference type="PRINTS" id="PR00723">
    <property type="entry name" value="SUBTILISIN"/>
</dbReference>
<dbReference type="CDD" id="cd02120">
    <property type="entry name" value="PA_subtilisin_like"/>
    <property type="match status" value="1"/>
</dbReference>
<keyword evidence="7" id="KW-0325">Glycoprotein</keyword>
<keyword evidence="3 9" id="KW-0645">Protease</keyword>
<feature type="domain" description="Inhibitor I9" evidence="13">
    <location>
        <begin position="42"/>
        <end position="121"/>
    </location>
</feature>
<dbReference type="InterPro" id="IPR034197">
    <property type="entry name" value="Peptidases_S8_3"/>
</dbReference>
<evidence type="ECO:0000313" key="16">
    <source>
        <dbReference type="EnsemblPlants" id="KQK14567"/>
    </source>
</evidence>
<dbReference type="InterPro" id="IPR000209">
    <property type="entry name" value="Peptidase_S8/S53_dom"/>
</dbReference>
<evidence type="ECO:0000259" key="12">
    <source>
        <dbReference type="Pfam" id="PF00082"/>
    </source>
</evidence>
<dbReference type="CDD" id="cd04852">
    <property type="entry name" value="Peptidases_S8_3"/>
    <property type="match status" value="1"/>
</dbReference>
<dbReference type="Pfam" id="PF00082">
    <property type="entry name" value="Peptidase_S8"/>
    <property type="match status" value="1"/>
</dbReference>
<dbReference type="GO" id="GO:0005576">
    <property type="term" value="C:extracellular region"/>
    <property type="evidence" value="ECO:0000318"/>
    <property type="project" value="GO_Central"/>
</dbReference>
<evidence type="ECO:0000256" key="11">
    <source>
        <dbReference type="SAM" id="SignalP"/>
    </source>
</evidence>
<dbReference type="Pfam" id="PF17766">
    <property type="entry name" value="fn3_6"/>
    <property type="match status" value="1"/>
</dbReference>
<feature type="chain" id="PRO_5035999583" description="Subtilisin-like protease" evidence="11">
    <location>
        <begin position="21"/>
        <end position="705"/>
    </location>
</feature>
<gene>
    <name evidence="15" type="ORF">BRADI_1g17330v3</name>
</gene>
<dbReference type="SUPFAM" id="SSF52743">
    <property type="entry name" value="Subtilisin-like"/>
    <property type="match status" value="1"/>
</dbReference>
<dbReference type="PROSITE" id="PS51892">
    <property type="entry name" value="SUBTILASE"/>
    <property type="match status" value="1"/>
</dbReference>
<evidence type="ECO:0000256" key="3">
    <source>
        <dbReference type="ARBA" id="ARBA00022670"/>
    </source>
</evidence>
<dbReference type="InterPro" id="IPR037045">
    <property type="entry name" value="S8pro/Inhibitor_I9_sf"/>
</dbReference>
<evidence type="ECO:0000313" key="17">
    <source>
        <dbReference type="Proteomes" id="UP000008810"/>
    </source>
</evidence>
<name>A0A0Q3GUK4_BRADI</name>